<dbReference type="Pfam" id="PF00762">
    <property type="entry name" value="Ferrochelatase"/>
    <property type="match status" value="1"/>
</dbReference>
<keyword evidence="10" id="KW-1185">Reference proteome</keyword>
<dbReference type="PANTHER" id="PTHR11108">
    <property type="entry name" value="FERROCHELATASE"/>
    <property type="match status" value="1"/>
</dbReference>
<dbReference type="RefSeq" id="WP_268250079.1">
    <property type="nucleotide sequence ID" value="NZ_CAJHOE010000001.1"/>
</dbReference>
<accession>A0ABM8Q106</accession>
<feature type="binding site" evidence="7">
    <location>
        <position position="267"/>
    </location>
    <ligand>
        <name>Fe(2+)</name>
        <dbReference type="ChEBI" id="CHEBI:29033"/>
    </ligand>
</feature>
<comment type="subcellular location">
    <subcellularLocation>
        <location evidence="7 8">Cytoplasm</location>
    </subcellularLocation>
</comment>
<evidence type="ECO:0000256" key="7">
    <source>
        <dbReference type="HAMAP-Rule" id="MF_00323"/>
    </source>
</evidence>
<dbReference type="EC" id="4.98.1.1" evidence="7 8"/>
<gene>
    <name evidence="7 9" type="primary">hemH</name>
    <name evidence="9" type="ORF">LMG8286_00345</name>
</gene>
<comment type="catalytic activity">
    <reaction evidence="6">
        <text>Fe-coproporphyrin III + 2 H(+) = coproporphyrin III + Fe(2+)</text>
        <dbReference type="Rhea" id="RHEA:49572"/>
        <dbReference type="ChEBI" id="CHEBI:15378"/>
        <dbReference type="ChEBI" id="CHEBI:29033"/>
        <dbReference type="ChEBI" id="CHEBI:68438"/>
        <dbReference type="ChEBI" id="CHEBI:131725"/>
        <dbReference type="EC" id="4.99.1.9"/>
    </reaction>
    <physiologicalReaction direction="right-to-left" evidence="6">
        <dbReference type="Rhea" id="RHEA:49574"/>
    </physiologicalReaction>
</comment>
<evidence type="ECO:0000313" key="9">
    <source>
        <dbReference type="EMBL" id="CAD7286512.1"/>
    </source>
</evidence>
<dbReference type="SUPFAM" id="SSF53800">
    <property type="entry name" value="Chelatase"/>
    <property type="match status" value="1"/>
</dbReference>
<evidence type="ECO:0000313" key="10">
    <source>
        <dbReference type="Proteomes" id="UP000789359"/>
    </source>
</evidence>
<keyword evidence="7 8" id="KW-0963">Cytoplasm</keyword>
<evidence type="ECO:0000256" key="3">
    <source>
        <dbReference type="ARBA" id="ARBA00023133"/>
    </source>
</evidence>
<dbReference type="GO" id="GO:0016829">
    <property type="term" value="F:lyase activity"/>
    <property type="evidence" value="ECO:0007669"/>
    <property type="project" value="UniProtKB-KW"/>
</dbReference>
<dbReference type="CDD" id="cd03411">
    <property type="entry name" value="Ferrochelatase_N"/>
    <property type="match status" value="1"/>
</dbReference>
<sequence length="310" mass="35963">MKLILLLNMGGASSLDDVEIFLKNMFNDPCILGIKNNFFRKILASFIVKMRLRPAQENYKQIGGKSPIGKLTQSLCNKLNSLAQSDVKFEYAMNYTSPFCKDVLTRYTNVDEIIVFALYPHHSITTITSSLKDFYKAYNELNLKAKVREISEFYECDEYNELIINDIKQKIANVQASEISLIFSVHSLPQKTIDKGDKYEKHINEHVKILTSMLSQKDINFKEIKLAYQSRLGPVKWLEPNLSDVLKKLQNKKALIYPLSFCVDNSETVFELDIEYRHIAKELNFEFYEVCKCPNDSDEFVNFIQNQIKE</sequence>
<evidence type="ECO:0000256" key="4">
    <source>
        <dbReference type="ARBA" id="ARBA00023239"/>
    </source>
</evidence>
<dbReference type="InterPro" id="IPR033659">
    <property type="entry name" value="Ferrochelatase_N"/>
</dbReference>
<dbReference type="InterPro" id="IPR001015">
    <property type="entry name" value="Ferrochelatase"/>
</dbReference>
<keyword evidence="3 7" id="KW-0350">Heme biosynthesis</keyword>
<dbReference type="Gene3D" id="3.40.50.1400">
    <property type="match status" value="2"/>
</dbReference>
<evidence type="ECO:0000256" key="1">
    <source>
        <dbReference type="ARBA" id="ARBA00007718"/>
    </source>
</evidence>
<protein>
    <recommendedName>
        <fullName evidence="7 8">Ferrochelatase</fullName>
        <ecNumber evidence="7 8">4.98.1.1</ecNumber>
    </recommendedName>
    <alternativeName>
        <fullName evidence="7">Heme synthase</fullName>
    </alternativeName>
    <alternativeName>
        <fullName evidence="7">Protoheme ferro-lyase</fullName>
    </alternativeName>
</protein>
<dbReference type="Proteomes" id="UP000789359">
    <property type="component" value="Unassembled WGS sequence"/>
</dbReference>
<name>A0ABM8Q106_9BACT</name>
<keyword evidence="5 7" id="KW-0627">Porphyrin biosynthesis</keyword>
<dbReference type="InterPro" id="IPR019772">
    <property type="entry name" value="Ferrochelatase_AS"/>
</dbReference>
<dbReference type="PANTHER" id="PTHR11108:SF1">
    <property type="entry name" value="FERROCHELATASE, MITOCHONDRIAL"/>
    <property type="match status" value="1"/>
</dbReference>
<evidence type="ECO:0000256" key="5">
    <source>
        <dbReference type="ARBA" id="ARBA00023244"/>
    </source>
</evidence>
<dbReference type="NCBIfam" id="TIGR00109">
    <property type="entry name" value="hemH"/>
    <property type="match status" value="1"/>
</dbReference>
<evidence type="ECO:0000256" key="8">
    <source>
        <dbReference type="RuleBase" id="RU000607"/>
    </source>
</evidence>
<dbReference type="PROSITE" id="PS00534">
    <property type="entry name" value="FERROCHELATASE"/>
    <property type="match status" value="1"/>
</dbReference>
<comment type="similarity">
    <text evidence="1 7 8">Belongs to the ferrochelatase family.</text>
</comment>
<comment type="pathway">
    <text evidence="7 8">Porphyrin-containing compound metabolism; protoheme biosynthesis; protoheme from protoporphyrin-IX: step 1/1.</text>
</comment>
<evidence type="ECO:0000256" key="6">
    <source>
        <dbReference type="ARBA" id="ARBA00024536"/>
    </source>
</evidence>
<organism evidence="9 10">
    <name type="scientific">Campylobacter suis</name>
    <dbReference type="NCBI Taxonomy" id="2790657"/>
    <lineage>
        <taxon>Bacteria</taxon>
        <taxon>Pseudomonadati</taxon>
        <taxon>Campylobacterota</taxon>
        <taxon>Epsilonproteobacteria</taxon>
        <taxon>Campylobacterales</taxon>
        <taxon>Campylobacteraceae</taxon>
        <taxon>Campylobacter</taxon>
    </lineage>
</organism>
<comment type="function">
    <text evidence="7 8">Catalyzes the ferrous insertion into protoporphyrin IX.</text>
</comment>
<proteinExistence type="inferred from homology"/>
<keyword evidence="2 7" id="KW-0408">Iron</keyword>
<dbReference type="InterPro" id="IPR033644">
    <property type="entry name" value="Ferrochelatase_C"/>
</dbReference>
<reference evidence="9 10" key="1">
    <citation type="submission" date="2020-11" db="EMBL/GenBank/DDBJ databases">
        <authorList>
            <person name="Peeters C."/>
        </authorList>
    </citation>
    <scope>NUCLEOTIDE SEQUENCE [LARGE SCALE GENOMIC DNA]</scope>
    <source>
        <strain evidence="9 10">LMG 8286</strain>
    </source>
</reference>
<comment type="catalytic activity">
    <reaction evidence="7 8">
        <text>heme b + 2 H(+) = protoporphyrin IX + Fe(2+)</text>
        <dbReference type="Rhea" id="RHEA:22584"/>
        <dbReference type="ChEBI" id="CHEBI:15378"/>
        <dbReference type="ChEBI" id="CHEBI:29033"/>
        <dbReference type="ChEBI" id="CHEBI:57306"/>
        <dbReference type="ChEBI" id="CHEBI:60344"/>
        <dbReference type="EC" id="4.98.1.1"/>
    </reaction>
</comment>
<dbReference type="CDD" id="cd00419">
    <property type="entry name" value="Ferrochelatase_C"/>
    <property type="match status" value="1"/>
</dbReference>
<feature type="binding site" evidence="7">
    <location>
        <position position="186"/>
    </location>
    <ligand>
        <name>Fe(2+)</name>
        <dbReference type="ChEBI" id="CHEBI:29033"/>
    </ligand>
</feature>
<comment type="caution">
    <text evidence="9">The sequence shown here is derived from an EMBL/GenBank/DDBJ whole genome shotgun (WGS) entry which is preliminary data.</text>
</comment>
<dbReference type="HAMAP" id="MF_00323">
    <property type="entry name" value="Ferrochelatase"/>
    <property type="match status" value="1"/>
</dbReference>
<keyword evidence="4 7" id="KW-0456">Lyase</keyword>
<keyword evidence="7" id="KW-0479">Metal-binding</keyword>
<dbReference type="EMBL" id="CAJHOE010000001">
    <property type="protein sequence ID" value="CAD7286512.1"/>
    <property type="molecule type" value="Genomic_DNA"/>
</dbReference>
<evidence type="ECO:0000256" key="2">
    <source>
        <dbReference type="ARBA" id="ARBA00023004"/>
    </source>
</evidence>